<organism evidence="2 3">
    <name type="scientific">Nitratidesulfovibrio liaohensis</name>
    <dbReference type="NCBI Taxonomy" id="2604158"/>
    <lineage>
        <taxon>Bacteria</taxon>
        <taxon>Pseudomonadati</taxon>
        <taxon>Thermodesulfobacteriota</taxon>
        <taxon>Desulfovibrionia</taxon>
        <taxon>Desulfovibrionales</taxon>
        <taxon>Desulfovibrionaceae</taxon>
        <taxon>Nitratidesulfovibrio</taxon>
    </lineage>
</organism>
<evidence type="ECO:0000313" key="2">
    <source>
        <dbReference type="EMBL" id="WMW64366.1"/>
    </source>
</evidence>
<name>A0ABY9QZ72_9BACT</name>
<accession>A0ABY9QZ72</accession>
<dbReference type="Pfam" id="PF00096">
    <property type="entry name" value="zf-C2H2"/>
    <property type="match status" value="1"/>
</dbReference>
<feature type="domain" description="C2H2-type" evidence="1">
    <location>
        <begin position="41"/>
        <end position="60"/>
    </location>
</feature>
<proteinExistence type="predicted"/>
<dbReference type="InterPro" id="IPR013087">
    <property type="entry name" value="Znf_C2H2_type"/>
</dbReference>
<dbReference type="EMBL" id="CP133659">
    <property type="protein sequence ID" value="WMW64366.1"/>
    <property type="molecule type" value="Genomic_DNA"/>
</dbReference>
<dbReference type="InterPro" id="IPR036236">
    <property type="entry name" value="Znf_C2H2_sf"/>
</dbReference>
<evidence type="ECO:0000313" key="3">
    <source>
        <dbReference type="Proteomes" id="UP001180616"/>
    </source>
</evidence>
<dbReference type="PROSITE" id="PS50157">
    <property type="entry name" value="ZINC_FINGER_C2H2_2"/>
    <property type="match status" value="1"/>
</dbReference>
<gene>
    <name evidence="2" type="ORF">KPS_002378</name>
</gene>
<evidence type="ECO:0000259" key="1">
    <source>
        <dbReference type="PROSITE" id="PS50157"/>
    </source>
</evidence>
<dbReference type="Gene3D" id="3.30.160.60">
    <property type="entry name" value="Classic Zinc Finger"/>
    <property type="match status" value="1"/>
</dbReference>
<reference evidence="2" key="1">
    <citation type="submission" date="2023-09" db="EMBL/GenBank/DDBJ databases">
        <authorList>
            <consortium name="CW5 consortium"/>
            <person name="Lu C.-W."/>
        </authorList>
    </citation>
    <scope>NUCLEOTIDE SEQUENCE</scope>
    <source>
        <strain evidence="2">KPS</strain>
    </source>
</reference>
<sequence>MPKVTWYRCPDCGEDYATWHEAEECMEACISEKTVLEVVFYECGECGKVFPTQEFLMQHELGCTDFEAAFIHFRSTAAAATRGIIAAFSPGMEGQPVSER</sequence>
<keyword evidence="3" id="KW-1185">Reference proteome</keyword>
<dbReference type="Proteomes" id="UP001180616">
    <property type="component" value="Chromosome"/>
</dbReference>
<dbReference type="RefSeq" id="WP_309540459.1">
    <property type="nucleotide sequence ID" value="NZ_CP133659.1"/>
</dbReference>
<dbReference type="SUPFAM" id="SSF57667">
    <property type="entry name" value="beta-beta-alpha zinc fingers"/>
    <property type="match status" value="1"/>
</dbReference>
<protein>
    <recommendedName>
        <fullName evidence="1">C2H2-type domain-containing protein</fullName>
    </recommendedName>
</protein>